<feature type="compositionally biased region" description="Low complexity" evidence="1">
    <location>
        <begin position="232"/>
        <end position="244"/>
    </location>
</feature>
<feature type="compositionally biased region" description="Gly residues" evidence="1">
    <location>
        <begin position="443"/>
        <end position="454"/>
    </location>
</feature>
<feature type="compositionally biased region" description="Basic and acidic residues" evidence="1">
    <location>
        <begin position="889"/>
        <end position="903"/>
    </location>
</feature>
<feature type="compositionally biased region" description="Basic residues" evidence="1">
    <location>
        <begin position="874"/>
        <end position="888"/>
    </location>
</feature>
<feature type="compositionally biased region" description="Low complexity" evidence="1">
    <location>
        <begin position="482"/>
        <end position="494"/>
    </location>
</feature>
<feature type="compositionally biased region" description="Basic residues" evidence="1">
    <location>
        <begin position="222"/>
        <end position="231"/>
    </location>
</feature>
<name>A0ABR1G084_AURAN</name>
<evidence type="ECO:0000256" key="1">
    <source>
        <dbReference type="SAM" id="MobiDB-lite"/>
    </source>
</evidence>
<dbReference type="EMBL" id="JBBJCI010000152">
    <property type="protein sequence ID" value="KAK7241920.1"/>
    <property type="molecule type" value="Genomic_DNA"/>
</dbReference>
<feature type="compositionally biased region" description="Gly residues" evidence="1">
    <location>
        <begin position="462"/>
        <end position="481"/>
    </location>
</feature>
<proteinExistence type="predicted"/>
<feature type="compositionally biased region" description="Low complexity" evidence="1">
    <location>
        <begin position="124"/>
        <end position="146"/>
    </location>
</feature>
<dbReference type="InterPro" id="IPR009316">
    <property type="entry name" value="COG2"/>
</dbReference>
<feature type="region of interest" description="Disordered" evidence="1">
    <location>
        <begin position="777"/>
        <end position="944"/>
    </location>
</feature>
<gene>
    <name evidence="2" type="primary">COG2</name>
    <name evidence="2" type="ORF">SO694_00019481</name>
</gene>
<feature type="region of interest" description="Disordered" evidence="1">
    <location>
        <begin position="109"/>
        <end position="146"/>
    </location>
</feature>
<feature type="compositionally biased region" description="Basic and acidic residues" evidence="1">
    <location>
        <begin position="714"/>
        <end position="733"/>
    </location>
</feature>
<dbReference type="Proteomes" id="UP001363151">
    <property type="component" value="Unassembled WGS sequence"/>
</dbReference>
<feature type="region of interest" description="Disordered" evidence="1">
    <location>
        <begin position="438"/>
        <end position="495"/>
    </location>
</feature>
<feature type="compositionally biased region" description="Basic and acidic residues" evidence="1">
    <location>
        <begin position="822"/>
        <end position="852"/>
    </location>
</feature>
<feature type="compositionally biased region" description="Basic and acidic residues" evidence="1">
    <location>
        <begin position="692"/>
        <end position="702"/>
    </location>
</feature>
<evidence type="ECO:0000313" key="2">
    <source>
        <dbReference type="EMBL" id="KAK7241920.1"/>
    </source>
</evidence>
<comment type="caution">
    <text evidence="2">The sequence shown here is derived from an EMBL/GenBank/DDBJ whole genome shotgun (WGS) entry which is preliminary data.</text>
</comment>
<dbReference type="PANTHER" id="PTHR12961:SF0">
    <property type="entry name" value="CONSERVED OLIGOMERIC GOLGI COMPLEX SUBUNIT 2"/>
    <property type="match status" value="1"/>
</dbReference>
<accession>A0ABR1G084</accession>
<feature type="region of interest" description="Disordered" evidence="1">
    <location>
        <begin position="666"/>
        <end position="763"/>
    </location>
</feature>
<protein>
    <submittedName>
        <fullName evidence="2">Component of oligomeric golgi complex</fullName>
    </submittedName>
</protein>
<evidence type="ECO:0000313" key="3">
    <source>
        <dbReference type="Proteomes" id="UP001363151"/>
    </source>
</evidence>
<keyword evidence="3" id="KW-1185">Reference proteome</keyword>
<sequence>MAASPQPNDDDAEVQAHVAAALDDGLGGSALLSRLHEAKPSLNMEAMQAALKTAQKTEDARLFDLIAENYRDFFSLAQSLDTSAELDGAVDFVRDGALVGRLARCRRVGGGRAQARAPPRRPSSRPASATRARPTAPRGAACSAPAAPWASARGSRRFARARALAAFLAAAFTQGRLDGVERGSCSGLATIFRATLEFVAERAGPALAAAEAAARGDGAEAKRRRRTRRSRTGAAAPAPRTGASTASIWCATASGRPSAPRSAASTASSTWGTRATGADLRVCAASAKFADDLAALAASGDRALARRVRRRLKAHPATATLEERWNLPVYFELVRGDLVRDLDDALAATYVLVDGPRRGPPEVSDRVASALGVVARTWAPDAVLAPSGDKFAGLAFELVGLVVGDAARRLGDATADWPPRRLGQLAFDLDAARRRRRRPIGRGLRGVAGPGPGHGGRRRGGRAGGPGAGPAAPGGGGGAARGGASRAGGRPAQRVKGVPATYHLTGKPPPGAPSRYVSDALAPGAAFAGDWGGHLADAQGRFSAAARRQRRASRARVEVGRELRVVFARLRRRARARAPASAAAVASSWPRKAFAAAAAAAAASGDRDFTLTALSAASSARRDLGLDELADDALELLLEGAAPRALVEEPLARRVELARERGRGRVADGRVPLGASGPRPSRSGRAAATPRVRPERRRERPLRPAGVRRGRRRGGGEHAVEPERRGRERRDGRGLATARVEVAPSARRAAARSAPLARRAPPLGAGVAAGFGLSALRGPSSAARRSASAALSAASSAATPSKSASRASRSAAKARRGAPPARRREPRDLGRERGALGRPLDRDGGRAARDDASAPSRSRSTSACSLEVLAVTRPARRPPRRRRAAARARGRELAAERRDDGVLRDAPVPVRGGRRRELRAQRAPCAAADRRVAASPPAPPRRPR</sequence>
<organism evidence="2 3">
    <name type="scientific">Aureococcus anophagefferens</name>
    <name type="common">Harmful bloom alga</name>
    <dbReference type="NCBI Taxonomy" id="44056"/>
    <lineage>
        <taxon>Eukaryota</taxon>
        <taxon>Sar</taxon>
        <taxon>Stramenopiles</taxon>
        <taxon>Ochrophyta</taxon>
        <taxon>Pelagophyceae</taxon>
        <taxon>Pelagomonadales</taxon>
        <taxon>Pelagomonadaceae</taxon>
        <taxon>Aureococcus</taxon>
    </lineage>
</organism>
<feature type="region of interest" description="Disordered" evidence="1">
    <location>
        <begin position="211"/>
        <end position="244"/>
    </location>
</feature>
<feature type="compositionally biased region" description="Low complexity" evidence="1">
    <location>
        <begin position="777"/>
        <end position="811"/>
    </location>
</feature>
<feature type="compositionally biased region" description="Low complexity" evidence="1">
    <location>
        <begin position="743"/>
        <end position="763"/>
    </location>
</feature>
<dbReference type="PANTHER" id="PTHR12961">
    <property type="entry name" value="CONSERVED OLIGOMERIC GOLGI COMPLEX COMPONENT 2"/>
    <property type="match status" value="1"/>
</dbReference>
<reference evidence="2 3" key="1">
    <citation type="submission" date="2024-03" db="EMBL/GenBank/DDBJ databases">
        <title>Aureococcus anophagefferens CCMP1851 and Kratosvirus quantuckense: Draft genome of a second virus-susceptible host strain in the model system.</title>
        <authorList>
            <person name="Chase E."/>
            <person name="Truchon A.R."/>
            <person name="Schepens W."/>
            <person name="Wilhelm S.W."/>
        </authorList>
    </citation>
    <scope>NUCLEOTIDE SEQUENCE [LARGE SCALE GENOMIC DNA]</scope>
    <source>
        <strain evidence="2 3">CCMP1851</strain>
    </source>
</reference>